<dbReference type="Gene3D" id="3.90.10.10">
    <property type="entry name" value="Cytochrome C3"/>
    <property type="match status" value="2"/>
</dbReference>
<dbReference type="InterPro" id="IPR036280">
    <property type="entry name" value="Multihaem_cyt_sf"/>
</dbReference>
<dbReference type="KEGG" id="gpi:GPICK_13335"/>
<dbReference type="PANTHER" id="PTHR39425:SF1">
    <property type="entry name" value="CYTOCHROME C7-LIKE DOMAIN-CONTAINING PROTEIN"/>
    <property type="match status" value="1"/>
</dbReference>
<organism evidence="3 4">
    <name type="scientific">Geobacter pickeringii</name>
    <dbReference type="NCBI Taxonomy" id="345632"/>
    <lineage>
        <taxon>Bacteria</taxon>
        <taxon>Pseudomonadati</taxon>
        <taxon>Thermodesulfobacteriota</taxon>
        <taxon>Desulfuromonadia</taxon>
        <taxon>Geobacterales</taxon>
        <taxon>Geobacteraceae</taxon>
        <taxon>Geobacter</taxon>
    </lineage>
</organism>
<evidence type="ECO:0000313" key="3">
    <source>
        <dbReference type="EMBL" id="AJE04207.1"/>
    </source>
</evidence>
<dbReference type="NCBIfam" id="TIGR01905">
    <property type="entry name" value="paired_CXXCH_1"/>
    <property type="match status" value="4"/>
</dbReference>
<feature type="domain" description="Doubled CXXCH motif" evidence="2">
    <location>
        <begin position="147"/>
        <end position="185"/>
    </location>
</feature>
<keyword evidence="1" id="KW-0732">Signal</keyword>
<dbReference type="Gene3D" id="1.10.287.3080">
    <property type="match status" value="1"/>
</dbReference>
<dbReference type="RefSeq" id="WP_039743997.1">
    <property type="nucleotide sequence ID" value="NZ_CP009788.1"/>
</dbReference>
<evidence type="ECO:0000313" key="4">
    <source>
        <dbReference type="Proteomes" id="UP000057609"/>
    </source>
</evidence>
<feature type="domain" description="Doubled CXXCH motif" evidence="2">
    <location>
        <begin position="193"/>
        <end position="243"/>
    </location>
</feature>
<dbReference type="STRING" id="345632.GPICK_13335"/>
<dbReference type="SUPFAM" id="SSF48695">
    <property type="entry name" value="Multiheme cytochromes"/>
    <property type="match status" value="1"/>
</dbReference>
<keyword evidence="4" id="KW-1185">Reference proteome</keyword>
<accession>A0A0B5BCH2</accession>
<dbReference type="HOGENOM" id="CLU_051321_0_0_7"/>
<proteinExistence type="predicted"/>
<name>A0A0B5BCH2_9BACT</name>
<protein>
    <submittedName>
        <fullName evidence="3">Cytochrome C</fullName>
    </submittedName>
</protein>
<dbReference type="EMBL" id="CP009788">
    <property type="protein sequence ID" value="AJE04207.1"/>
    <property type="molecule type" value="Genomic_DNA"/>
</dbReference>
<evidence type="ECO:0000256" key="1">
    <source>
        <dbReference type="SAM" id="SignalP"/>
    </source>
</evidence>
<dbReference type="PANTHER" id="PTHR39425">
    <property type="entry name" value="LIPOPROTEIN CYTOCHROME C"/>
    <property type="match status" value="1"/>
</dbReference>
<dbReference type="Pfam" id="PF09699">
    <property type="entry name" value="Paired_CXXCH_1"/>
    <property type="match status" value="4"/>
</dbReference>
<dbReference type="AlphaFoldDB" id="A0A0B5BCH2"/>
<dbReference type="Proteomes" id="UP000057609">
    <property type="component" value="Chromosome"/>
</dbReference>
<feature type="signal peptide" evidence="1">
    <location>
        <begin position="1"/>
        <end position="26"/>
    </location>
</feature>
<dbReference type="OrthoDB" id="9783375at2"/>
<reference evidence="3 4" key="1">
    <citation type="journal article" date="2015" name="Genome Announc.">
        <title>Complete Genome of Geobacter pickeringii G13T, a Metal-Reducing Isolate from Sedimentary Kaolin Deposits.</title>
        <authorList>
            <person name="Badalamenti J.P."/>
            <person name="Bond D.R."/>
        </authorList>
    </citation>
    <scope>NUCLEOTIDE SEQUENCE [LARGE SCALE GENOMIC DNA]</scope>
    <source>
        <strain evidence="3 4">G13</strain>
    </source>
</reference>
<dbReference type="InterPro" id="IPR010177">
    <property type="entry name" value="Paired_CXXCH_1"/>
</dbReference>
<evidence type="ECO:0000259" key="2">
    <source>
        <dbReference type="Pfam" id="PF09699"/>
    </source>
</evidence>
<gene>
    <name evidence="3" type="ORF">GPICK_13335</name>
</gene>
<feature type="domain" description="Doubled CXXCH motif" evidence="2">
    <location>
        <begin position="51"/>
        <end position="95"/>
    </location>
</feature>
<feature type="domain" description="Doubled CXXCH motif" evidence="2">
    <location>
        <begin position="101"/>
        <end position="140"/>
    </location>
</feature>
<feature type="chain" id="PRO_5002100114" evidence="1">
    <location>
        <begin position="27"/>
        <end position="336"/>
    </location>
</feature>
<sequence length="336" mass="36683">MIRSPFHGLCLGIAVFLLLLAAGASAAPLPGIPDGCNTRCHKSKVREQFVHGPVGADDCIACHRPVGGEHPRDRGVFMLAGEREKLCYLCHEGKAAKRVVHPPVAQGDCLACHDPHQSPYAMQLKALGSDLCFTCHDAAAFRQKHGHAPVASGNCLGCHDPHQSDSRFLLKADGAGLCFLCHDKNLAMGVSKHKPVADGKCVSCHAPHGSEWPKLLRNAFPAPFYLPYAQANFALCFDCHEKNIAQDRRTDTLTGFRNGDVNLHFVHINKADKGRSCKTCHDPHAARQQRLIKEHIPGFGTWEIPISYTKTETGGTCVVGCHKPKSYDRIRAMKNP</sequence>